<dbReference type="EMBL" id="KT591491">
    <property type="protein sequence ID" value="ALF00652.1"/>
    <property type="molecule type" value="Genomic_DNA"/>
</dbReference>
<gene>
    <name evidence="1" type="ORF">SEA_BRICOLE_146</name>
</gene>
<reference evidence="1 2" key="1">
    <citation type="submission" date="2015-08" db="EMBL/GenBank/DDBJ databases">
        <authorList>
            <person name="Barekzi N."/>
            <person name="Doss J.H."/>
            <person name="Bluford J."/>
            <person name="Fizer S."/>
            <person name="Garofalo A.E."/>
            <person name="Gasalao M.B."/>
            <person name="Griffin J."/>
            <person name="Henderson C.M."/>
            <person name="Hyre A.N."/>
            <person name="Irons L.B."/>
            <person name="Jafree E."/>
            <person name="Kanda K."/>
            <person name="Matthews D."/>
            <person name="Mclaren B."/>
            <person name="Moriarty A."/>
            <person name="Northam N."/>
            <person name="Ryan M."/>
            <person name="Smith D.E."/>
            <person name="Vanselow D."/>
            <person name="Welch J."/>
            <person name="Gauthier D."/>
            <person name="Anders K.R."/>
            <person name="Bradley K.W."/>
            <person name="Asai D.J."/>
            <person name="Bowman C.A."/>
            <person name="Russell D.A."/>
            <person name="Pope W.H."/>
            <person name="Jacobs-Sera D."/>
            <person name="Hendrix R.W."/>
            <person name="Hatfull G.F."/>
        </authorList>
    </citation>
    <scope>NUCLEOTIDE SEQUENCE [LARGE SCALE GENOMIC DNA]</scope>
</reference>
<accession>A0A0M4S444</accession>
<sequence length="93" mass="10724">MAYDRKITKYDVRPEEDGKGRLDRLIIQRTLRVERVADNGRILDYGLTQPVGEPIEILAKKVPDLVRELTDWMMYYATGRAADEAEEDARGRA</sequence>
<organism evidence="1 2">
    <name type="scientific">Mycobacterium phage Bricole</name>
    <dbReference type="NCBI Taxonomy" id="1718601"/>
    <lineage>
        <taxon>Viruses</taxon>
        <taxon>Duplodnaviria</taxon>
        <taxon>Heunggongvirae</taxon>
        <taxon>Uroviricota</taxon>
        <taxon>Caudoviricetes</taxon>
        <taxon>Vilmaviridae</taxon>
        <taxon>Mclasvirinae</taxon>
        <taxon>Bongovirus</taxon>
        <taxon>Bongovirus bongo</taxon>
    </lineage>
</organism>
<evidence type="ECO:0000313" key="1">
    <source>
        <dbReference type="EMBL" id="ALF00652.1"/>
    </source>
</evidence>
<evidence type="ECO:0000313" key="2">
    <source>
        <dbReference type="Proteomes" id="UP000221469"/>
    </source>
</evidence>
<protein>
    <submittedName>
        <fullName evidence="1">Uncharacterized protein</fullName>
    </submittedName>
</protein>
<name>A0A0M4S444_9CAUD</name>
<proteinExistence type="predicted"/>
<dbReference type="Proteomes" id="UP000221469">
    <property type="component" value="Segment"/>
</dbReference>